<dbReference type="AlphaFoldDB" id="A0A4Y0BH49"/>
<evidence type="ECO:0000256" key="1">
    <source>
        <dbReference type="SAM" id="SignalP"/>
    </source>
</evidence>
<dbReference type="EnsemblMetazoa" id="AFUN019815-RA">
    <property type="protein sequence ID" value="AFUN019815-PA"/>
    <property type="gene ID" value="AFUN019815"/>
</dbReference>
<feature type="chain" id="PRO_5021330152" description="Secreted protein" evidence="1">
    <location>
        <begin position="24"/>
        <end position="115"/>
    </location>
</feature>
<sequence>MAYIMVCHTCGLYLIAMCDVVLPKSADRVRQVLHDRYTTEMAMLGTTHRIDVAYVEQQPSRVHLHRCNQTNSQCHAARGTECAYRRPIFVPHPFSMVAGRVFARSQVTYVTLPTG</sequence>
<accession>A0A4Y0BH49</accession>
<proteinExistence type="predicted"/>
<evidence type="ECO:0000313" key="2">
    <source>
        <dbReference type="EnsemblMetazoa" id="AFUN019815-PA"/>
    </source>
</evidence>
<dbReference type="VEuPathDB" id="VectorBase:AFUN019815"/>
<organism evidence="2">
    <name type="scientific">Anopheles funestus</name>
    <name type="common">African malaria mosquito</name>
    <dbReference type="NCBI Taxonomy" id="62324"/>
    <lineage>
        <taxon>Eukaryota</taxon>
        <taxon>Metazoa</taxon>
        <taxon>Ecdysozoa</taxon>
        <taxon>Arthropoda</taxon>
        <taxon>Hexapoda</taxon>
        <taxon>Insecta</taxon>
        <taxon>Pterygota</taxon>
        <taxon>Neoptera</taxon>
        <taxon>Endopterygota</taxon>
        <taxon>Diptera</taxon>
        <taxon>Nematocera</taxon>
        <taxon>Culicoidea</taxon>
        <taxon>Culicidae</taxon>
        <taxon>Anophelinae</taxon>
        <taxon>Anopheles</taxon>
    </lineage>
</organism>
<feature type="signal peptide" evidence="1">
    <location>
        <begin position="1"/>
        <end position="23"/>
    </location>
</feature>
<evidence type="ECO:0008006" key="3">
    <source>
        <dbReference type="Google" id="ProtNLM"/>
    </source>
</evidence>
<name>A0A4Y0BH49_ANOFN</name>
<protein>
    <recommendedName>
        <fullName evidence="3">Secreted protein</fullName>
    </recommendedName>
</protein>
<reference evidence="2" key="1">
    <citation type="submission" date="2020-05" db="UniProtKB">
        <authorList>
            <consortium name="EnsemblMetazoa"/>
        </authorList>
    </citation>
    <scope>IDENTIFICATION</scope>
    <source>
        <strain evidence="2">FUMOZ</strain>
    </source>
</reference>
<keyword evidence="1" id="KW-0732">Signal</keyword>